<dbReference type="InterPro" id="IPR036457">
    <property type="entry name" value="PPM-type-like_dom_sf"/>
</dbReference>
<name>A0A977PV44_9CYAN</name>
<dbReference type="PANTHER" id="PTHR13832">
    <property type="entry name" value="PROTEIN PHOSPHATASE 2C"/>
    <property type="match status" value="1"/>
</dbReference>
<protein>
    <submittedName>
        <fullName evidence="2">Serine/threonine phosphatase</fullName>
    </submittedName>
</protein>
<dbReference type="Gene3D" id="3.60.40.10">
    <property type="entry name" value="PPM-type phosphatase domain"/>
    <property type="match status" value="1"/>
</dbReference>
<dbReference type="CDD" id="cd00143">
    <property type="entry name" value="PP2Cc"/>
    <property type="match status" value="1"/>
</dbReference>
<dbReference type="KEGG" id="wna:KA717_34945"/>
<evidence type="ECO:0000313" key="2">
    <source>
        <dbReference type="EMBL" id="UXE60656.1"/>
    </source>
</evidence>
<dbReference type="EMBL" id="CP073041">
    <property type="protein sequence ID" value="UXE60656.1"/>
    <property type="molecule type" value="Genomic_DNA"/>
</dbReference>
<feature type="domain" description="PPM-type phosphatase" evidence="1">
    <location>
        <begin position="379"/>
        <end position="637"/>
    </location>
</feature>
<gene>
    <name evidence="2" type="ORF">KA717_34945</name>
</gene>
<dbReference type="PROSITE" id="PS51746">
    <property type="entry name" value="PPM_2"/>
    <property type="match status" value="1"/>
</dbReference>
<dbReference type="InterPro" id="IPR015655">
    <property type="entry name" value="PP2C"/>
</dbReference>
<dbReference type="PANTHER" id="PTHR13832:SF827">
    <property type="entry name" value="PROTEIN PHOSPHATASE 1L"/>
    <property type="match status" value="1"/>
</dbReference>
<dbReference type="NCBIfam" id="NF011149">
    <property type="entry name" value="PRK14559.1"/>
    <property type="match status" value="1"/>
</dbReference>
<dbReference type="GO" id="GO:0004722">
    <property type="term" value="F:protein serine/threonine phosphatase activity"/>
    <property type="evidence" value="ECO:0007669"/>
    <property type="project" value="InterPro"/>
</dbReference>
<dbReference type="SMART" id="SM00331">
    <property type="entry name" value="PP2C_SIG"/>
    <property type="match status" value="1"/>
</dbReference>
<dbReference type="InterPro" id="IPR001932">
    <property type="entry name" value="PPM-type_phosphatase-like_dom"/>
</dbReference>
<evidence type="ECO:0000259" key="1">
    <source>
        <dbReference type="PROSITE" id="PS51746"/>
    </source>
</evidence>
<dbReference type="SMART" id="SM00332">
    <property type="entry name" value="PP2Cc"/>
    <property type="match status" value="1"/>
</dbReference>
<dbReference type="AlphaFoldDB" id="A0A977PV44"/>
<accession>A0A977PV44</accession>
<dbReference type="Pfam" id="PF13672">
    <property type="entry name" value="PP2C_2"/>
    <property type="match status" value="1"/>
</dbReference>
<dbReference type="InterPro" id="IPR025874">
    <property type="entry name" value="DZR"/>
</dbReference>
<organism evidence="2">
    <name type="scientific">Woronichinia naegeliana WA131</name>
    <dbReference type="NCBI Taxonomy" id="2824559"/>
    <lineage>
        <taxon>Bacteria</taxon>
        <taxon>Bacillati</taxon>
        <taxon>Cyanobacteriota</taxon>
        <taxon>Cyanophyceae</taxon>
        <taxon>Synechococcales</taxon>
        <taxon>Coelosphaeriaceae</taxon>
        <taxon>Woronichinia</taxon>
    </lineage>
</organism>
<dbReference type="Proteomes" id="UP001065613">
    <property type="component" value="Chromosome"/>
</dbReference>
<proteinExistence type="predicted"/>
<dbReference type="Pfam" id="PF12773">
    <property type="entry name" value="DZR"/>
    <property type="match status" value="1"/>
</dbReference>
<dbReference type="SUPFAM" id="SSF81606">
    <property type="entry name" value="PP2C-like"/>
    <property type="match status" value="1"/>
</dbReference>
<reference evidence="2" key="1">
    <citation type="submission" date="2021-04" db="EMBL/GenBank/DDBJ databases">
        <title>Genome sequence of Woronichinia naegeliana from Washington state freshwater lake bloom.</title>
        <authorList>
            <person name="Dreher T.W."/>
        </authorList>
    </citation>
    <scope>NUCLEOTIDE SEQUENCE</scope>
    <source>
        <strain evidence="2">WA131</strain>
    </source>
</reference>
<sequence length="648" mass="72654">MLICPQCHSENPNRNNFCQKCGNSLTHQSCPDCDTSVLLSEATCPNCGAVTGKVLYLLLYQKLSDGDESIKYPELYEDCVDIGQRYRLLKRNDLEKEQGDWQVMGDHTADGRYFLAKVVDCQPLQPSILKILLSQHNEFLARLPELQSSNDDPTWQTLALPELAFPYFKLRDLYPTIPDVYDAWCEENNEYVLLADRQSWPHLIELLEQEAIPPLQLIFWLNQMVILWQSLADLHCLQSLLMPTNIYIDEDQNLAIQQLFPDVDPPPSLSQLGQQWQDWLTKTQEHPLESLIAVLEEVGQGKIAAIAEFKSRLEELGQQLNAPATLADEVFPVFETEMLEDDGPPSTPQSTLPDANLADGAEIDDASTAVLQMQLISLSDSGYTDRGKQRPHNEDYFGLTTFVETQRNNQGKSVQAKGIYVVCDGMGGHSAGEVASHMAVNTLQAFFNEHWQAQFPSANVIAEGILLANEVIYDTNQKNASSGSGRMGTTLVMALVQNTKVAIAHVGDSRIYRVTRKGGLEQLTVDHEVGQQAIQNGLDPKIAYSRPDAYQLTQALGPHDSQYVQPDIRFLEIEEDTLLLLCSDGISDNDLLEANWESKLLPLLSSSQDIDRGLRKLMEFSNEYNGHDNLTGVLIRLKVRPKIPIDVW</sequence>